<dbReference type="Gene3D" id="3.40.50.720">
    <property type="entry name" value="NAD(P)-binding Rossmann-like Domain"/>
    <property type="match status" value="1"/>
</dbReference>
<evidence type="ECO:0000313" key="4">
    <source>
        <dbReference type="Proteomes" id="UP000838821"/>
    </source>
</evidence>
<feature type="domain" description="GFO/IDH/MocA-like oxidoreductase" evidence="2">
    <location>
        <begin position="136"/>
        <end position="253"/>
    </location>
</feature>
<dbReference type="SUPFAM" id="SSF51735">
    <property type="entry name" value="NAD(P)-binding Rossmann-fold domains"/>
    <property type="match status" value="1"/>
</dbReference>
<dbReference type="EC" id="1.1.1.371" evidence="3"/>
<feature type="domain" description="Gfo/Idh/MocA-like oxidoreductase N-terminal" evidence="1">
    <location>
        <begin position="8"/>
        <end position="128"/>
    </location>
</feature>
<dbReference type="InterPro" id="IPR036291">
    <property type="entry name" value="NAD(P)-bd_dom_sf"/>
</dbReference>
<dbReference type="Gene3D" id="3.30.360.10">
    <property type="entry name" value="Dihydrodipicolinate Reductase, domain 2"/>
    <property type="match status" value="1"/>
</dbReference>
<protein>
    <submittedName>
        <fullName evidence="3">Scyllo-inositol 2-dehydrogenase (NADP(+)) IolW</fullName>
        <ecNumber evidence="3">1.1.1.371</ecNumber>
    </submittedName>
</protein>
<dbReference type="Proteomes" id="UP000838821">
    <property type="component" value="Unassembled WGS sequence"/>
</dbReference>
<dbReference type="SUPFAM" id="SSF55347">
    <property type="entry name" value="Glyceraldehyde-3-phosphate dehydrogenase-like, C-terminal domain"/>
    <property type="match status" value="1"/>
</dbReference>
<dbReference type="EMBL" id="CAKMMW010000018">
    <property type="protein sequence ID" value="CAH1219595.1"/>
    <property type="molecule type" value="Genomic_DNA"/>
</dbReference>
<evidence type="ECO:0000259" key="2">
    <source>
        <dbReference type="Pfam" id="PF22725"/>
    </source>
</evidence>
<dbReference type="PANTHER" id="PTHR43708:SF8">
    <property type="entry name" value="OXIDOREDUCTASE"/>
    <property type="match status" value="1"/>
</dbReference>
<reference evidence="3" key="1">
    <citation type="submission" date="2022-01" db="EMBL/GenBank/DDBJ databases">
        <authorList>
            <person name="Criscuolo A."/>
        </authorList>
    </citation>
    <scope>NUCLEOTIDE SEQUENCE</scope>
    <source>
        <strain evidence="3">CIP111891</strain>
    </source>
</reference>
<dbReference type="InterPro" id="IPR051317">
    <property type="entry name" value="Gfo/Idh/MocA_oxidoreduct"/>
</dbReference>
<accession>A0ABN8GVW9</accession>
<gene>
    <name evidence="3" type="primary">iolW_2</name>
    <name evidence="3" type="ORF">PAECIP111891_04934</name>
</gene>
<proteinExistence type="predicted"/>
<keyword evidence="3" id="KW-0560">Oxidoreductase</keyword>
<dbReference type="RefSeq" id="WP_236291060.1">
    <property type="nucleotide sequence ID" value="NZ_CAKMMW010000018.1"/>
</dbReference>
<comment type="caution">
    <text evidence="3">The sequence shown here is derived from an EMBL/GenBank/DDBJ whole genome shotgun (WGS) entry which is preliminary data.</text>
</comment>
<sequence length="349" mass="39561">MNNGVEPVKIGIIGLGRAGYGMHCKELRDKTNLFQITAGCDPIVSRMETLSQEFGSKSYERIEDLVNDSNVELVDIASRSNDHFTHGMMALEAGKDIVLEKPMTLNVQEAEKLVETALKKGKNIYVRHNRRYDPDFLHVMELINSGILGEIHSIKLSRHSYNRRNDWQTLKEFGGGQLLNWGPHIIDHALCLLQSPIIHIWSHLDQILAAGDAEDHLKVILTGENGRIADIEISGAVALPSPTYQINGSKGSLSLIGKEIRLKRLHPDVQFQPIHADPETPPQIGNFNNVEELKWVEEVIPVSPAIQYDFWDELYRSIRFRESFRIQISEAMDVVKVISQVRRNTRFES</sequence>
<keyword evidence="4" id="KW-1185">Reference proteome</keyword>
<dbReference type="GO" id="GO:0102497">
    <property type="term" value="F:scyllo-inositol dehydrogenase (NADP+) activity"/>
    <property type="evidence" value="ECO:0007669"/>
    <property type="project" value="UniProtKB-EC"/>
</dbReference>
<dbReference type="Pfam" id="PF01408">
    <property type="entry name" value="GFO_IDH_MocA"/>
    <property type="match status" value="1"/>
</dbReference>
<dbReference type="Pfam" id="PF22725">
    <property type="entry name" value="GFO_IDH_MocA_C3"/>
    <property type="match status" value="1"/>
</dbReference>
<evidence type="ECO:0000259" key="1">
    <source>
        <dbReference type="Pfam" id="PF01408"/>
    </source>
</evidence>
<evidence type="ECO:0000313" key="3">
    <source>
        <dbReference type="EMBL" id="CAH1219595.1"/>
    </source>
</evidence>
<name>A0ABN8GVW9_9BACL</name>
<dbReference type="InterPro" id="IPR000683">
    <property type="entry name" value="Gfo/Idh/MocA-like_OxRdtase_N"/>
</dbReference>
<dbReference type="InterPro" id="IPR055170">
    <property type="entry name" value="GFO_IDH_MocA-like_dom"/>
</dbReference>
<dbReference type="PANTHER" id="PTHR43708">
    <property type="entry name" value="CONSERVED EXPRESSED OXIDOREDUCTASE (EUROFUNG)"/>
    <property type="match status" value="1"/>
</dbReference>
<organism evidence="3 4">
    <name type="scientific">Paenibacillus allorhizoplanae</name>
    <dbReference type="NCBI Taxonomy" id="2905648"/>
    <lineage>
        <taxon>Bacteria</taxon>
        <taxon>Bacillati</taxon>
        <taxon>Bacillota</taxon>
        <taxon>Bacilli</taxon>
        <taxon>Bacillales</taxon>
        <taxon>Paenibacillaceae</taxon>
        <taxon>Paenibacillus</taxon>
    </lineage>
</organism>